<keyword evidence="4" id="KW-1185">Reference proteome</keyword>
<proteinExistence type="predicted"/>
<sequence length="341" mass="37089">MVRATASTPDSDVIVDDSRKDLIRYSSTVSAQQPWTWSQVASNLDYYNSSWAWAWNSSDSILFEFEGTRVAVYGFHLSSIIPDADSPTIASYTIDSDTVQRTTYSPPPNDVENHFHQLYFQSDLLPFGKHTLRIDIVDPGTEGFGLDWIEYNTTSPQEATSVASPLPSAPSTSVLSFPYVSSTQYPGPFVTPSVPNGASARSTFPAAIVAGVAAGAFVLIGIGFLYFFTRRREQRRRPDVEARDVREEASMTSAPSTPMTISTSNTNPRQSDFFARKSSATYTSCISGTTPISRNSTVASTSAGRPLPPVPGEGSQRDSAPLEGDTREEDDDGEMLPAYAP</sequence>
<keyword evidence="2" id="KW-1133">Transmembrane helix</keyword>
<name>A0A5C2RX24_9APHY</name>
<organism evidence="3 4">
    <name type="scientific">Lentinus tigrinus ALCF2SS1-6</name>
    <dbReference type="NCBI Taxonomy" id="1328759"/>
    <lineage>
        <taxon>Eukaryota</taxon>
        <taxon>Fungi</taxon>
        <taxon>Dikarya</taxon>
        <taxon>Basidiomycota</taxon>
        <taxon>Agaricomycotina</taxon>
        <taxon>Agaricomycetes</taxon>
        <taxon>Polyporales</taxon>
        <taxon>Polyporaceae</taxon>
        <taxon>Lentinus</taxon>
    </lineage>
</organism>
<accession>A0A5C2RX24</accession>
<dbReference type="EMBL" id="ML122295">
    <property type="protein sequence ID" value="RPD55447.1"/>
    <property type="molecule type" value="Genomic_DNA"/>
</dbReference>
<reference evidence="3" key="1">
    <citation type="journal article" date="2018" name="Genome Biol. Evol.">
        <title>Genomics and development of Lentinus tigrinus, a white-rot wood-decaying mushroom with dimorphic fruiting bodies.</title>
        <authorList>
            <person name="Wu B."/>
            <person name="Xu Z."/>
            <person name="Knudson A."/>
            <person name="Carlson A."/>
            <person name="Chen N."/>
            <person name="Kovaka S."/>
            <person name="LaButti K."/>
            <person name="Lipzen A."/>
            <person name="Pennachio C."/>
            <person name="Riley R."/>
            <person name="Schakwitz W."/>
            <person name="Umezawa K."/>
            <person name="Ohm R.A."/>
            <person name="Grigoriev I.V."/>
            <person name="Nagy L.G."/>
            <person name="Gibbons J."/>
            <person name="Hibbett D."/>
        </authorList>
    </citation>
    <scope>NUCLEOTIDE SEQUENCE [LARGE SCALE GENOMIC DNA]</scope>
    <source>
        <strain evidence="3">ALCF2SS1-6</strain>
    </source>
</reference>
<keyword evidence="2" id="KW-0812">Transmembrane</keyword>
<feature type="compositionally biased region" description="Polar residues" evidence="1">
    <location>
        <begin position="250"/>
        <end position="270"/>
    </location>
</feature>
<evidence type="ECO:0000313" key="3">
    <source>
        <dbReference type="EMBL" id="RPD55447.1"/>
    </source>
</evidence>
<protein>
    <submittedName>
        <fullName evidence="3">Uncharacterized protein</fullName>
    </submittedName>
</protein>
<evidence type="ECO:0000313" key="4">
    <source>
        <dbReference type="Proteomes" id="UP000313359"/>
    </source>
</evidence>
<feature type="compositionally biased region" description="Basic and acidic residues" evidence="1">
    <location>
        <begin position="236"/>
        <end position="249"/>
    </location>
</feature>
<feature type="region of interest" description="Disordered" evidence="1">
    <location>
        <begin position="285"/>
        <end position="341"/>
    </location>
</feature>
<dbReference type="Gene3D" id="2.60.120.260">
    <property type="entry name" value="Galactose-binding domain-like"/>
    <property type="match status" value="1"/>
</dbReference>
<feature type="transmembrane region" description="Helical" evidence="2">
    <location>
        <begin position="204"/>
        <end position="228"/>
    </location>
</feature>
<gene>
    <name evidence="3" type="ORF">L227DRAFT_566617</name>
</gene>
<feature type="compositionally biased region" description="Polar residues" evidence="1">
    <location>
        <begin position="285"/>
        <end position="303"/>
    </location>
</feature>
<dbReference type="Proteomes" id="UP000313359">
    <property type="component" value="Unassembled WGS sequence"/>
</dbReference>
<dbReference type="AlphaFoldDB" id="A0A5C2RX24"/>
<keyword evidence="2" id="KW-0472">Membrane</keyword>
<evidence type="ECO:0000256" key="2">
    <source>
        <dbReference type="SAM" id="Phobius"/>
    </source>
</evidence>
<evidence type="ECO:0000256" key="1">
    <source>
        <dbReference type="SAM" id="MobiDB-lite"/>
    </source>
</evidence>
<feature type="region of interest" description="Disordered" evidence="1">
    <location>
        <begin position="235"/>
        <end position="271"/>
    </location>
</feature>
<dbReference type="OrthoDB" id="2750658at2759"/>